<dbReference type="GO" id="GO:0140737">
    <property type="term" value="C:encapsulin nanocompartment"/>
    <property type="evidence" value="ECO:0007669"/>
    <property type="project" value="UniProtKB-SubCell"/>
</dbReference>
<dbReference type="GO" id="GO:0006879">
    <property type="term" value="P:intracellular iron ion homeostasis"/>
    <property type="evidence" value="ECO:0007669"/>
    <property type="project" value="UniProtKB-KW"/>
</dbReference>
<dbReference type="RefSeq" id="WP_005997920.1">
    <property type="nucleotide sequence ID" value="NZ_AAEW02000002.1"/>
</dbReference>
<sequence length="94" mass="11263">MASDSYHEPVSELSLKTKEYHRALQSLMEELEAIDWYNQRVDVCTDESLKKILIHNRDEEIEHAAMVIEWLRRQDDVFNKELKEYLFTDKPIGH</sequence>
<accession>Q1K3E0</accession>
<dbReference type="InterPro" id="IPR009078">
    <property type="entry name" value="Ferritin-like_SF"/>
</dbReference>
<evidence type="ECO:0000313" key="6">
    <source>
        <dbReference type="EMBL" id="EAT17034.1"/>
    </source>
</evidence>
<dbReference type="InterPro" id="IPR030907">
    <property type="entry name" value="Ferrit_encaps"/>
</dbReference>
<dbReference type="Pfam" id="PF22277">
    <property type="entry name" value="EncFtn-like"/>
    <property type="match status" value="1"/>
</dbReference>
<protein>
    <recommendedName>
        <fullName evidence="8">Ferritin</fullName>
    </recommendedName>
</protein>
<keyword evidence="3" id="KW-0408">Iron</keyword>
<dbReference type="Gene3D" id="6.10.140.1960">
    <property type="match status" value="1"/>
</dbReference>
<dbReference type="SUPFAM" id="SSF47240">
    <property type="entry name" value="Ferritin-like"/>
    <property type="match status" value="1"/>
</dbReference>
<evidence type="ECO:0000256" key="2">
    <source>
        <dbReference type="ARBA" id="ARBA00022723"/>
    </source>
</evidence>
<keyword evidence="2" id="KW-0479">Metal-binding</keyword>
<reference evidence="6" key="2">
    <citation type="submission" date="2006-05" db="EMBL/GenBank/DDBJ databases">
        <title>Sequencing of the draft genome and assembly of Desulfuromonas acetoxidans DSM 684.</title>
        <authorList>
            <consortium name="US DOE Joint Genome Institute (JGI-PGF)"/>
            <person name="Copeland A."/>
            <person name="Lucas S."/>
            <person name="Lapidus A."/>
            <person name="Barry K."/>
            <person name="Detter J.C."/>
            <person name="Glavina del Rio T."/>
            <person name="Hammon N."/>
            <person name="Israni S."/>
            <person name="Dalin E."/>
            <person name="Tice H."/>
            <person name="Bruce D."/>
            <person name="Pitluck S."/>
            <person name="Richardson P."/>
        </authorList>
    </citation>
    <scope>NUCLEOTIDE SEQUENCE [LARGE SCALE GENOMIC DNA]</scope>
    <source>
        <strain evidence="6">DSM 684</strain>
    </source>
</reference>
<comment type="subcellular location">
    <subcellularLocation>
        <location evidence="4">Encapsulin nanocompartment</location>
    </subcellularLocation>
</comment>
<evidence type="ECO:0000256" key="4">
    <source>
        <dbReference type="ARBA" id="ARBA00033738"/>
    </source>
</evidence>
<comment type="caution">
    <text evidence="6">The sequence shown here is derived from an EMBL/GenBank/DDBJ whole genome shotgun (WGS) entry which is preliminary data.</text>
</comment>
<dbReference type="Proteomes" id="UP000005695">
    <property type="component" value="Unassembled WGS sequence"/>
</dbReference>
<reference evidence="6" key="1">
    <citation type="submission" date="2006-05" db="EMBL/GenBank/DDBJ databases">
        <title>Annotation of the draft genome assembly of Desulfuromonas acetoxidans DSM 684.</title>
        <authorList>
            <consortium name="US DOE Joint Genome Institute (JGI-ORNL)"/>
            <person name="Larimer F."/>
            <person name="Land M."/>
            <person name="Hauser L."/>
        </authorList>
    </citation>
    <scope>NUCLEOTIDE SEQUENCE [LARGE SCALE GENOMIC DNA]</scope>
    <source>
        <strain evidence="6">DSM 684</strain>
    </source>
</reference>
<dbReference type="NCBIfam" id="TIGR04535">
    <property type="entry name" value="ferrit_encaps"/>
    <property type="match status" value="1"/>
</dbReference>
<dbReference type="EMBL" id="AAEW02000002">
    <property type="protein sequence ID" value="EAT17034.1"/>
    <property type="molecule type" value="Genomic_DNA"/>
</dbReference>
<organism evidence="6 7">
    <name type="scientific">Desulfuromonas acetoxidans (strain DSM 684 / 11070)</name>
    <dbReference type="NCBI Taxonomy" id="281689"/>
    <lineage>
        <taxon>Bacteria</taxon>
        <taxon>Pseudomonadati</taxon>
        <taxon>Thermodesulfobacteriota</taxon>
        <taxon>Desulfuromonadia</taxon>
        <taxon>Desulfuromonadales</taxon>
        <taxon>Desulfuromonadaceae</taxon>
        <taxon>Desulfuromonas</taxon>
    </lineage>
</organism>
<dbReference type="GO" id="GO:0004322">
    <property type="term" value="F:ferroxidase activity"/>
    <property type="evidence" value="ECO:0007669"/>
    <property type="project" value="InterPro"/>
</dbReference>
<dbReference type="OrthoDB" id="9796238at2"/>
<dbReference type="InterPro" id="IPR054581">
    <property type="entry name" value="EncFtn-like"/>
</dbReference>
<evidence type="ECO:0000256" key="3">
    <source>
        <dbReference type="ARBA" id="ARBA00023004"/>
    </source>
</evidence>
<keyword evidence="5" id="KW-1284">Encapsulin nanocompartment</keyword>
<proteinExistence type="predicted"/>
<dbReference type="AlphaFoldDB" id="Q1K3E0"/>
<evidence type="ECO:0000256" key="1">
    <source>
        <dbReference type="ARBA" id="ARBA00022434"/>
    </source>
</evidence>
<gene>
    <name evidence="6" type="ORF">Dace_2900</name>
</gene>
<keyword evidence="1" id="KW-0409">Iron storage</keyword>
<evidence type="ECO:0008006" key="8">
    <source>
        <dbReference type="Google" id="ProtNLM"/>
    </source>
</evidence>
<keyword evidence="7" id="KW-1185">Reference proteome</keyword>
<evidence type="ECO:0000313" key="7">
    <source>
        <dbReference type="Proteomes" id="UP000005695"/>
    </source>
</evidence>
<name>Q1K3E0_DESA6</name>
<dbReference type="GO" id="GO:0046872">
    <property type="term" value="F:metal ion binding"/>
    <property type="evidence" value="ECO:0007669"/>
    <property type="project" value="UniProtKB-KW"/>
</dbReference>
<evidence type="ECO:0000256" key="5">
    <source>
        <dbReference type="ARBA" id="ARBA00033787"/>
    </source>
</evidence>